<organism evidence="9 10">
    <name type="scientific">Colletotrichum tanaceti</name>
    <dbReference type="NCBI Taxonomy" id="1306861"/>
    <lineage>
        <taxon>Eukaryota</taxon>
        <taxon>Fungi</taxon>
        <taxon>Dikarya</taxon>
        <taxon>Ascomycota</taxon>
        <taxon>Pezizomycotina</taxon>
        <taxon>Sordariomycetes</taxon>
        <taxon>Hypocreomycetidae</taxon>
        <taxon>Glomerellales</taxon>
        <taxon>Glomerellaceae</taxon>
        <taxon>Colletotrichum</taxon>
        <taxon>Colletotrichum destructivum species complex</taxon>
    </lineage>
</organism>
<dbReference type="PROSITE" id="PS50203">
    <property type="entry name" value="CALPAIN_CAT"/>
    <property type="match status" value="1"/>
</dbReference>
<comment type="caution">
    <text evidence="6">Lacks conserved residue(s) required for the propagation of feature annotation.</text>
</comment>
<keyword evidence="10" id="KW-1185">Reference proteome</keyword>
<evidence type="ECO:0000256" key="2">
    <source>
        <dbReference type="ARBA" id="ARBA00022670"/>
    </source>
</evidence>
<keyword evidence="2 9" id="KW-0645">Protease</keyword>
<dbReference type="Proteomes" id="UP000310108">
    <property type="component" value="Unassembled WGS sequence"/>
</dbReference>
<dbReference type="OrthoDB" id="424753at2759"/>
<feature type="region of interest" description="Disordered" evidence="7">
    <location>
        <begin position="86"/>
        <end position="127"/>
    </location>
</feature>
<evidence type="ECO:0000313" key="9">
    <source>
        <dbReference type="EMBL" id="TKW53815.1"/>
    </source>
</evidence>
<dbReference type="Gene3D" id="3.90.70.10">
    <property type="entry name" value="Cysteine proteinases"/>
    <property type="match status" value="1"/>
</dbReference>
<dbReference type="STRING" id="1306861.A0A4U6XDU4"/>
<dbReference type="GO" id="GO:0006508">
    <property type="term" value="P:proteolysis"/>
    <property type="evidence" value="ECO:0007669"/>
    <property type="project" value="UniProtKB-KW"/>
</dbReference>
<keyword evidence="4" id="KW-0788">Thiol protease</keyword>
<evidence type="ECO:0000256" key="3">
    <source>
        <dbReference type="ARBA" id="ARBA00022801"/>
    </source>
</evidence>
<dbReference type="SUPFAM" id="SSF54001">
    <property type="entry name" value="Cysteine proteinases"/>
    <property type="match status" value="1"/>
</dbReference>
<evidence type="ECO:0000256" key="6">
    <source>
        <dbReference type="PROSITE-ProRule" id="PRU00239"/>
    </source>
</evidence>
<dbReference type="InterPro" id="IPR022684">
    <property type="entry name" value="Calpain_cysteine_protease"/>
</dbReference>
<dbReference type="AlphaFoldDB" id="A0A4U6XDU4"/>
<evidence type="ECO:0000259" key="8">
    <source>
        <dbReference type="PROSITE" id="PS50203"/>
    </source>
</evidence>
<evidence type="ECO:0000256" key="7">
    <source>
        <dbReference type="SAM" id="MobiDB-lite"/>
    </source>
</evidence>
<comment type="caution">
    <text evidence="9">The sequence shown here is derived from an EMBL/GenBank/DDBJ whole genome shotgun (WGS) entry which is preliminary data.</text>
</comment>
<dbReference type="PANTHER" id="PTHR10183">
    <property type="entry name" value="CALPAIN"/>
    <property type="match status" value="1"/>
</dbReference>
<feature type="active site" evidence="5">
    <location>
        <position position="501"/>
    </location>
</feature>
<gene>
    <name evidence="9" type="primary">tpr</name>
    <name evidence="9" type="ORF">CTA1_5925</name>
</gene>
<comment type="similarity">
    <text evidence="1">Belongs to the peptidase C2 family.</text>
</comment>
<evidence type="ECO:0000313" key="10">
    <source>
        <dbReference type="Proteomes" id="UP000310108"/>
    </source>
</evidence>
<dbReference type="InterPro" id="IPR001300">
    <property type="entry name" value="Peptidase_C2_calpain_cat"/>
</dbReference>
<reference evidence="9 10" key="1">
    <citation type="journal article" date="2019" name="PLoS ONE">
        <title>Comparative genome analysis indicates high evolutionary potential of pathogenicity genes in Colletotrichum tanaceti.</title>
        <authorList>
            <person name="Lelwala R.V."/>
            <person name="Korhonen P.K."/>
            <person name="Young N.D."/>
            <person name="Scott J.B."/>
            <person name="Ades P.A."/>
            <person name="Gasser R.B."/>
            <person name="Taylor P.W.J."/>
        </authorList>
    </citation>
    <scope>NUCLEOTIDE SEQUENCE [LARGE SCALE GENOMIC DNA]</scope>
    <source>
        <strain evidence="9">BRIP57314</strain>
    </source>
</reference>
<feature type="domain" description="Calpain catalytic" evidence="8">
    <location>
        <begin position="321"/>
        <end position="576"/>
    </location>
</feature>
<dbReference type="EMBL" id="PJEX01000167">
    <property type="protein sequence ID" value="TKW53815.1"/>
    <property type="molecule type" value="Genomic_DNA"/>
</dbReference>
<dbReference type="PANTHER" id="PTHR10183:SF379">
    <property type="entry name" value="CALPAIN-5"/>
    <property type="match status" value="1"/>
</dbReference>
<dbReference type="InterPro" id="IPR038765">
    <property type="entry name" value="Papain-like_cys_pep_sf"/>
</dbReference>
<name>A0A4U6XDU4_9PEZI</name>
<accession>A0A4U6XDU4</accession>
<keyword evidence="3" id="KW-0378">Hydrolase</keyword>
<protein>
    <submittedName>
        <fullName evidence="9">Thiol protease</fullName>
    </submittedName>
</protein>
<dbReference type="Pfam" id="PF00648">
    <property type="entry name" value="Peptidase_C2"/>
    <property type="match status" value="1"/>
</dbReference>
<evidence type="ECO:0000256" key="5">
    <source>
        <dbReference type="PIRSR" id="PIRSR622684-1"/>
    </source>
</evidence>
<dbReference type="GO" id="GO:0004198">
    <property type="term" value="F:calcium-dependent cysteine-type endopeptidase activity"/>
    <property type="evidence" value="ECO:0007669"/>
    <property type="project" value="InterPro"/>
</dbReference>
<evidence type="ECO:0000256" key="1">
    <source>
        <dbReference type="ARBA" id="ARBA00007623"/>
    </source>
</evidence>
<evidence type="ECO:0000256" key="4">
    <source>
        <dbReference type="ARBA" id="ARBA00022807"/>
    </source>
</evidence>
<feature type="active site" evidence="5">
    <location>
        <position position="521"/>
    </location>
</feature>
<proteinExistence type="inferred from homology"/>
<sequence length="576" mass="65742">MTAYSTRYKDPVRFPPSDKKFESRQQQILTQSQQFPSLTTKAHHLFNSHFNILYLTFKIKMGDIRGSERDSNVMALVEAILGHKIENQPGSSQNTMDDYEDVVGTPHDDNDFNRDGPRPDSPPRNPCIGAVNPYALAEALIGRRIDRHSMAAAQVLQNVLQTDYDELFDMRHRSVLFAGMRLNEKERRAEMCDEKDMKILNERDLMTPDFSGVRRLDDLEKVGLKDLKEARVKVARMQNGKLRLVLHAHDLGRTVSNREVTMSINELVTPFRMQRGRWQPPNASWRDMYDYFFQSVNKRLISDITMFKIGDRRETNRQFDDPTQGCSSNSWFVAALFSVFWSDPCAINRATRVHSPNNEKKRYLSVKFHDKGGRQNSKTETVDVNYEIPINNSDNEPLYCRSSDGADIWPSLYEKAFAKWITQSNSEQPDITQMHCGDPIKAMAQINGRTPHYYMCENHSAQSILGLVRANSVNNKTINPMTAYTYATGREYHGANLVANHAYSVLGYCILGDKQYVVLRNPWGVTEPQGLTSYTGLLGRLEPEIWNPATLLDHGGLFALEADSFKKNFSCIGVAK</sequence>
<feature type="compositionally biased region" description="Basic and acidic residues" evidence="7">
    <location>
        <begin position="106"/>
        <end position="118"/>
    </location>
</feature>